<sequence>MHRSWYSFRAEESSRVKAASICEKLGIDLSTYLRMCISRLVQENGIPFSMKLDDQSESRAISAMKAASRIAEENGISNMTLDEINAEISAARKAAE</sequence>
<reference evidence="1" key="1">
    <citation type="journal article" date="2021" name="PeerJ">
        <title>Extensive microbial diversity within the chicken gut microbiome revealed by metagenomics and culture.</title>
        <authorList>
            <person name="Gilroy R."/>
            <person name="Ravi A."/>
            <person name="Getino M."/>
            <person name="Pursley I."/>
            <person name="Horton D.L."/>
            <person name="Alikhan N.F."/>
            <person name="Baker D."/>
            <person name="Gharbi K."/>
            <person name="Hall N."/>
            <person name="Watson M."/>
            <person name="Adriaenssens E.M."/>
            <person name="Foster-Nyarko E."/>
            <person name="Jarju S."/>
            <person name="Secka A."/>
            <person name="Antonio M."/>
            <person name="Oren A."/>
            <person name="Chaudhuri R.R."/>
            <person name="La Ragione R."/>
            <person name="Hildebrand F."/>
            <person name="Pallen M.J."/>
        </authorList>
    </citation>
    <scope>NUCLEOTIDE SEQUENCE</scope>
    <source>
        <strain evidence="1">USAMLcec2-132</strain>
    </source>
</reference>
<dbReference type="EMBL" id="DWWS01000054">
    <property type="protein sequence ID" value="HJC25066.1"/>
    <property type="molecule type" value="Genomic_DNA"/>
</dbReference>
<name>A0A9D2SSC0_9FIRM</name>
<gene>
    <name evidence="1" type="ORF">H9761_15435</name>
</gene>
<reference evidence="1" key="2">
    <citation type="submission" date="2021-04" db="EMBL/GenBank/DDBJ databases">
        <authorList>
            <person name="Gilroy R."/>
        </authorList>
    </citation>
    <scope>NUCLEOTIDE SEQUENCE</scope>
    <source>
        <strain evidence="1">USAMLcec2-132</strain>
    </source>
</reference>
<dbReference type="AlphaFoldDB" id="A0A9D2SSC0"/>
<proteinExistence type="predicted"/>
<dbReference type="GO" id="GO:0006355">
    <property type="term" value="P:regulation of DNA-templated transcription"/>
    <property type="evidence" value="ECO:0007669"/>
    <property type="project" value="InterPro"/>
</dbReference>
<dbReference type="InterPro" id="IPR007337">
    <property type="entry name" value="RelB/DinJ"/>
</dbReference>
<comment type="caution">
    <text evidence="1">The sequence shown here is derived from an EMBL/GenBank/DDBJ whole genome shotgun (WGS) entry which is preliminary data.</text>
</comment>
<evidence type="ECO:0000313" key="1">
    <source>
        <dbReference type="EMBL" id="HJC25066.1"/>
    </source>
</evidence>
<evidence type="ECO:0000313" key="2">
    <source>
        <dbReference type="Proteomes" id="UP000823891"/>
    </source>
</evidence>
<dbReference type="Proteomes" id="UP000823891">
    <property type="component" value="Unassembled WGS sequence"/>
</dbReference>
<dbReference type="Pfam" id="PF04221">
    <property type="entry name" value="RelB"/>
    <property type="match status" value="1"/>
</dbReference>
<protein>
    <submittedName>
        <fullName evidence="1">Type II toxin-antitoxin system RelB/DinJ family antitoxin</fullName>
    </submittedName>
</protein>
<dbReference type="Gene3D" id="1.10.1220.10">
    <property type="entry name" value="Met repressor-like"/>
    <property type="match status" value="1"/>
</dbReference>
<organism evidence="1 2">
    <name type="scientific">Candidatus Eisenbergiella merdavium</name>
    <dbReference type="NCBI Taxonomy" id="2838551"/>
    <lineage>
        <taxon>Bacteria</taxon>
        <taxon>Bacillati</taxon>
        <taxon>Bacillota</taxon>
        <taxon>Clostridia</taxon>
        <taxon>Lachnospirales</taxon>
        <taxon>Lachnospiraceae</taxon>
        <taxon>Eisenbergiella</taxon>
    </lineage>
</organism>
<dbReference type="InterPro" id="IPR013321">
    <property type="entry name" value="Arc_rbn_hlx_hlx"/>
</dbReference>
<accession>A0A9D2SSC0</accession>